<evidence type="ECO:0000313" key="2">
    <source>
        <dbReference type="EMBL" id="MFF3567217.1"/>
    </source>
</evidence>
<dbReference type="Pfam" id="PF00903">
    <property type="entry name" value="Glyoxalase"/>
    <property type="match status" value="1"/>
</dbReference>
<dbReference type="Gene3D" id="3.30.720.110">
    <property type="match status" value="1"/>
</dbReference>
<reference evidence="2 3" key="1">
    <citation type="submission" date="2024-10" db="EMBL/GenBank/DDBJ databases">
        <title>The Natural Products Discovery Center: Release of the First 8490 Sequenced Strains for Exploring Actinobacteria Biosynthetic Diversity.</title>
        <authorList>
            <person name="Kalkreuter E."/>
            <person name="Kautsar S.A."/>
            <person name="Yang D."/>
            <person name="Bader C.D."/>
            <person name="Teijaro C.N."/>
            <person name="Fluegel L."/>
            <person name="Davis C.M."/>
            <person name="Simpson J.R."/>
            <person name="Lauterbach L."/>
            <person name="Steele A.D."/>
            <person name="Gui C."/>
            <person name="Meng S."/>
            <person name="Li G."/>
            <person name="Viehrig K."/>
            <person name="Ye F."/>
            <person name="Su P."/>
            <person name="Kiefer A.F."/>
            <person name="Nichols A."/>
            <person name="Cepeda A.J."/>
            <person name="Yan W."/>
            <person name="Fan B."/>
            <person name="Jiang Y."/>
            <person name="Adhikari A."/>
            <person name="Zheng C.-J."/>
            <person name="Schuster L."/>
            <person name="Cowan T.M."/>
            <person name="Smanski M.J."/>
            <person name="Chevrette M.G."/>
            <person name="De Carvalho L.P.S."/>
            <person name="Shen B."/>
        </authorList>
    </citation>
    <scope>NUCLEOTIDE SEQUENCE [LARGE SCALE GENOMIC DNA]</scope>
    <source>
        <strain evidence="2 3">NPDC002593</strain>
    </source>
</reference>
<dbReference type="PROSITE" id="PS51819">
    <property type="entry name" value="VOC"/>
    <property type="match status" value="1"/>
</dbReference>
<protein>
    <submittedName>
        <fullName evidence="2">VOC family protein</fullName>
    </submittedName>
</protein>
<evidence type="ECO:0000259" key="1">
    <source>
        <dbReference type="PROSITE" id="PS51819"/>
    </source>
</evidence>
<dbReference type="Gene3D" id="3.30.720.120">
    <property type="match status" value="1"/>
</dbReference>
<dbReference type="PANTHER" id="PTHR34109:SF1">
    <property type="entry name" value="VOC DOMAIN-CONTAINING PROTEIN"/>
    <property type="match status" value="1"/>
</dbReference>
<proteinExistence type="predicted"/>
<sequence>MTSAAEVPPGFHSVTPRMVVDDQLAAVAFLRTVFGAAGEVEPNRPAEVRIGDSRVMVSESGEREVFPAFLYIYVDDVAETYQRALTAGAVTIEAPLDTPYGDRRAMVRDPFGNVYQIARRSGTTA</sequence>
<name>A0ABW6RT94_9NOCA</name>
<dbReference type="EMBL" id="JBIAQY010000002">
    <property type="protein sequence ID" value="MFF3567217.1"/>
    <property type="molecule type" value="Genomic_DNA"/>
</dbReference>
<dbReference type="PANTHER" id="PTHR34109">
    <property type="entry name" value="BNAUNNG04460D PROTEIN-RELATED"/>
    <property type="match status" value="1"/>
</dbReference>
<keyword evidence="3" id="KW-1185">Reference proteome</keyword>
<dbReference type="Proteomes" id="UP001601992">
    <property type="component" value="Unassembled WGS sequence"/>
</dbReference>
<dbReference type="InterPro" id="IPR029068">
    <property type="entry name" value="Glyas_Bleomycin-R_OHBP_Dase"/>
</dbReference>
<dbReference type="SUPFAM" id="SSF54593">
    <property type="entry name" value="Glyoxalase/Bleomycin resistance protein/Dihydroxybiphenyl dioxygenase"/>
    <property type="match status" value="1"/>
</dbReference>
<dbReference type="InterPro" id="IPR004360">
    <property type="entry name" value="Glyas_Fos-R_dOase_dom"/>
</dbReference>
<comment type="caution">
    <text evidence="2">The sequence shown here is derived from an EMBL/GenBank/DDBJ whole genome shotgun (WGS) entry which is preliminary data.</text>
</comment>
<gene>
    <name evidence="2" type="ORF">ACFYXQ_05480</name>
</gene>
<dbReference type="InterPro" id="IPR037523">
    <property type="entry name" value="VOC_core"/>
</dbReference>
<dbReference type="RefSeq" id="WP_245567931.1">
    <property type="nucleotide sequence ID" value="NZ_JBIAQY010000002.1"/>
</dbReference>
<evidence type="ECO:0000313" key="3">
    <source>
        <dbReference type="Proteomes" id="UP001601992"/>
    </source>
</evidence>
<feature type="domain" description="VOC" evidence="1">
    <location>
        <begin position="10"/>
        <end position="120"/>
    </location>
</feature>
<organism evidence="2 3">
    <name type="scientific">Nocardia jiangxiensis</name>
    <dbReference type="NCBI Taxonomy" id="282685"/>
    <lineage>
        <taxon>Bacteria</taxon>
        <taxon>Bacillati</taxon>
        <taxon>Actinomycetota</taxon>
        <taxon>Actinomycetes</taxon>
        <taxon>Mycobacteriales</taxon>
        <taxon>Nocardiaceae</taxon>
        <taxon>Nocardia</taxon>
    </lineage>
</organism>
<accession>A0ABW6RT94</accession>